<sequence>MQLTVKTLQGAKFTLTAEPSSTVAQLKGLVAAEKSTTVDLVKLIHSGKVLKDDDTVEKCGIKETDFLVVMITAPAATPAAAPAPAASPAETPVSAAAVTELMNMGFPEDQCRAALSAASGNPQLAVEFLFSGLPDQPVAAPTPAAAAPAAMAPAPAASAPAASGGPLSRLRSHPQFAQLRTLVQSNPAALQQVLQTIGAQDPDLLREINENQAAFLEMMNDNSVQPTPAPAPVNAPPPMGGIGGGPGAMDPASMMQMLNSMPPAQRAQMAQMIGLSPQQLEQATQMIGQMPPEQLQAIMAQVDRLTAMGFDRNSAAQAYLACDKNEELAANLLMDGGFMDDGP</sequence>
<dbReference type="Pfam" id="PF09280">
    <property type="entry name" value="XPC-binding"/>
    <property type="match status" value="1"/>
</dbReference>
<reference evidence="8" key="1">
    <citation type="submission" date="2022-07" db="EMBL/GenBank/DDBJ databases">
        <title>Genome analysis of Parmales, a sister group of diatoms, reveals the evolutionary specialization of diatoms from phago-mixotrophs to photoautotrophs.</title>
        <authorList>
            <person name="Ban H."/>
            <person name="Sato S."/>
            <person name="Yoshikawa S."/>
            <person name="Kazumasa Y."/>
            <person name="Nakamura Y."/>
            <person name="Ichinomiya M."/>
            <person name="Saitoh K."/>
            <person name="Sato N."/>
            <person name="Blanc-Mathieu R."/>
            <person name="Endo H."/>
            <person name="Kuwata A."/>
            <person name="Ogata H."/>
        </authorList>
    </citation>
    <scope>NUCLEOTIDE SEQUENCE</scope>
</reference>
<dbReference type="GO" id="GO:0043161">
    <property type="term" value="P:proteasome-mediated ubiquitin-dependent protein catabolic process"/>
    <property type="evidence" value="ECO:0007669"/>
    <property type="project" value="UniProtKB-UniRule"/>
</dbReference>
<feature type="domain" description="Ubiquitin-like" evidence="7">
    <location>
        <begin position="1"/>
        <end position="76"/>
    </location>
</feature>
<dbReference type="AlphaFoldDB" id="A0A9W7ALT9"/>
<dbReference type="GO" id="GO:0070628">
    <property type="term" value="F:proteasome binding"/>
    <property type="evidence" value="ECO:0007669"/>
    <property type="project" value="TreeGrafter"/>
</dbReference>
<comment type="function">
    <text evidence="5">Multiubiquitin chain receptor involved in modulation of proteasomal degradation. Involved in nucleotide excision repair.</text>
</comment>
<dbReference type="InterPro" id="IPR015360">
    <property type="entry name" value="XPC-bd"/>
</dbReference>
<dbReference type="GO" id="GO:0003684">
    <property type="term" value="F:damaged DNA binding"/>
    <property type="evidence" value="ECO:0007669"/>
    <property type="project" value="UniProtKB-UniRule"/>
</dbReference>
<comment type="similarity">
    <text evidence="5">Belongs to the RAD23 family.</text>
</comment>
<name>A0A9W7ALT9_9STRA</name>
<keyword evidence="1" id="KW-0677">Repeat</keyword>
<accession>A0A9W7ALT9</accession>
<dbReference type="SMART" id="SM00165">
    <property type="entry name" value="UBA"/>
    <property type="match status" value="2"/>
</dbReference>
<dbReference type="Proteomes" id="UP001165082">
    <property type="component" value="Unassembled WGS sequence"/>
</dbReference>
<evidence type="ECO:0000256" key="5">
    <source>
        <dbReference type="RuleBase" id="RU367049"/>
    </source>
</evidence>
<evidence type="ECO:0000313" key="9">
    <source>
        <dbReference type="Proteomes" id="UP001165082"/>
    </source>
</evidence>
<dbReference type="GO" id="GO:0005654">
    <property type="term" value="C:nucleoplasm"/>
    <property type="evidence" value="ECO:0007669"/>
    <property type="project" value="TreeGrafter"/>
</dbReference>
<dbReference type="GO" id="GO:0031593">
    <property type="term" value="F:polyubiquitin modification-dependent protein binding"/>
    <property type="evidence" value="ECO:0007669"/>
    <property type="project" value="UniProtKB-UniRule"/>
</dbReference>
<dbReference type="CDD" id="cd14281">
    <property type="entry name" value="UBA2_Rad23_like"/>
    <property type="match status" value="1"/>
</dbReference>
<dbReference type="OrthoDB" id="419317at2759"/>
<dbReference type="GO" id="GO:0006289">
    <property type="term" value="P:nucleotide-excision repair"/>
    <property type="evidence" value="ECO:0007669"/>
    <property type="project" value="UniProtKB-UniRule"/>
</dbReference>
<dbReference type="Pfam" id="PF00627">
    <property type="entry name" value="UBA"/>
    <property type="match status" value="2"/>
</dbReference>
<keyword evidence="4 5" id="KW-0539">Nucleus</keyword>
<evidence type="ECO:0000256" key="4">
    <source>
        <dbReference type="ARBA" id="ARBA00023242"/>
    </source>
</evidence>
<keyword evidence="9" id="KW-1185">Reference proteome</keyword>
<keyword evidence="3 5" id="KW-0234">DNA repair</keyword>
<dbReference type="SUPFAM" id="SSF101238">
    <property type="entry name" value="XPC-binding domain"/>
    <property type="match status" value="1"/>
</dbReference>
<dbReference type="InterPro" id="IPR000626">
    <property type="entry name" value="Ubiquitin-like_dom"/>
</dbReference>
<dbReference type="Gene3D" id="1.10.10.540">
    <property type="entry name" value="XPC-binding domain"/>
    <property type="match status" value="1"/>
</dbReference>
<dbReference type="SMART" id="SM00213">
    <property type="entry name" value="UBQ"/>
    <property type="match status" value="1"/>
</dbReference>
<dbReference type="SMART" id="SM00727">
    <property type="entry name" value="STI1"/>
    <property type="match status" value="1"/>
</dbReference>
<proteinExistence type="inferred from homology"/>
<dbReference type="SUPFAM" id="SSF46934">
    <property type="entry name" value="UBA-like"/>
    <property type="match status" value="2"/>
</dbReference>
<dbReference type="PROSITE" id="PS50053">
    <property type="entry name" value="UBIQUITIN_2"/>
    <property type="match status" value="1"/>
</dbReference>
<dbReference type="GO" id="GO:0043130">
    <property type="term" value="F:ubiquitin binding"/>
    <property type="evidence" value="ECO:0007669"/>
    <property type="project" value="UniProtKB-UniRule"/>
</dbReference>
<keyword evidence="5" id="KW-0963">Cytoplasm</keyword>
<dbReference type="SUPFAM" id="SSF54236">
    <property type="entry name" value="Ubiquitin-like"/>
    <property type="match status" value="1"/>
</dbReference>
<keyword evidence="2 5" id="KW-0227">DNA damage</keyword>
<feature type="domain" description="UBA" evidence="6">
    <location>
        <begin position="92"/>
        <end position="132"/>
    </location>
</feature>
<dbReference type="InterPro" id="IPR006636">
    <property type="entry name" value="STI1_HS-bd"/>
</dbReference>
<evidence type="ECO:0000256" key="2">
    <source>
        <dbReference type="ARBA" id="ARBA00022763"/>
    </source>
</evidence>
<dbReference type="PRINTS" id="PR01839">
    <property type="entry name" value="RAD23PROTEIN"/>
</dbReference>
<dbReference type="FunFam" id="3.10.20.90:FF:000254">
    <property type="entry name" value="UV excision repair protein Rad23"/>
    <property type="match status" value="1"/>
</dbReference>
<dbReference type="FunFam" id="1.10.8.10:FF:000002">
    <property type="entry name" value="UV excision repair protein RAD23 homolog"/>
    <property type="match status" value="1"/>
</dbReference>
<protein>
    <recommendedName>
        <fullName evidence="5">UV excision repair protein RAD23</fullName>
    </recommendedName>
</protein>
<evidence type="ECO:0000259" key="6">
    <source>
        <dbReference type="PROSITE" id="PS50030"/>
    </source>
</evidence>
<dbReference type="InterPro" id="IPR029071">
    <property type="entry name" value="Ubiquitin-like_domsf"/>
</dbReference>
<organism evidence="8 9">
    <name type="scientific">Triparma retinervis</name>
    <dbReference type="NCBI Taxonomy" id="2557542"/>
    <lineage>
        <taxon>Eukaryota</taxon>
        <taxon>Sar</taxon>
        <taxon>Stramenopiles</taxon>
        <taxon>Ochrophyta</taxon>
        <taxon>Bolidophyceae</taxon>
        <taxon>Parmales</taxon>
        <taxon>Triparmaceae</taxon>
        <taxon>Triparma</taxon>
    </lineage>
</organism>
<comment type="caution">
    <text evidence="8">The sequence shown here is derived from an EMBL/GenBank/DDBJ whole genome shotgun (WGS) entry which is preliminary data.</text>
</comment>
<evidence type="ECO:0000256" key="3">
    <source>
        <dbReference type="ARBA" id="ARBA00023204"/>
    </source>
</evidence>
<comment type="subcellular location">
    <subcellularLocation>
        <location evidence="5">Nucleus</location>
    </subcellularLocation>
    <subcellularLocation>
        <location evidence="5">Cytoplasm</location>
    </subcellularLocation>
</comment>
<dbReference type="InterPro" id="IPR009060">
    <property type="entry name" value="UBA-like_sf"/>
</dbReference>
<dbReference type="PROSITE" id="PS50030">
    <property type="entry name" value="UBA"/>
    <property type="match status" value="2"/>
</dbReference>
<dbReference type="InterPro" id="IPR015940">
    <property type="entry name" value="UBA"/>
</dbReference>
<feature type="domain" description="UBA" evidence="6">
    <location>
        <begin position="290"/>
        <end position="336"/>
    </location>
</feature>
<dbReference type="InterPro" id="IPR036353">
    <property type="entry name" value="XPC-bd_sf"/>
</dbReference>
<dbReference type="PANTHER" id="PTHR10621">
    <property type="entry name" value="UV EXCISION REPAIR PROTEIN RAD23"/>
    <property type="match status" value="1"/>
</dbReference>
<dbReference type="GO" id="GO:0005829">
    <property type="term" value="C:cytosol"/>
    <property type="evidence" value="ECO:0007669"/>
    <property type="project" value="TreeGrafter"/>
</dbReference>
<dbReference type="FunFam" id="1.10.8.10:FF:000003">
    <property type="entry name" value="UV excision repair protein RAD23 homolog"/>
    <property type="match status" value="1"/>
</dbReference>
<dbReference type="Gene3D" id="3.10.20.90">
    <property type="entry name" value="Phosphatidylinositol 3-kinase Catalytic Subunit, Chain A, domain 1"/>
    <property type="match status" value="1"/>
</dbReference>
<dbReference type="Pfam" id="PF00240">
    <property type="entry name" value="ubiquitin"/>
    <property type="match status" value="1"/>
</dbReference>
<dbReference type="EMBL" id="BRXZ01001483">
    <property type="protein sequence ID" value="GMH72240.1"/>
    <property type="molecule type" value="Genomic_DNA"/>
</dbReference>
<dbReference type="InterPro" id="IPR004806">
    <property type="entry name" value="Rad23"/>
</dbReference>
<gene>
    <name evidence="8" type="ORF">TrRE_jg3331</name>
</gene>
<dbReference type="PANTHER" id="PTHR10621:SF0">
    <property type="entry name" value="UV EXCISION REPAIR PROTEIN RAD23"/>
    <property type="match status" value="1"/>
</dbReference>
<evidence type="ECO:0000313" key="8">
    <source>
        <dbReference type="EMBL" id="GMH72240.1"/>
    </source>
</evidence>
<dbReference type="Gene3D" id="1.10.8.10">
    <property type="entry name" value="DNA helicase RuvA subunit, C-terminal domain"/>
    <property type="match status" value="2"/>
</dbReference>
<dbReference type="CDD" id="cd01805">
    <property type="entry name" value="Ubl_Rad23"/>
    <property type="match status" value="1"/>
</dbReference>
<evidence type="ECO:0000259" key="7">
    <source>
        <dbReference type="PROSITE" id="PS50053"/>
    </source>
</evidence>
<evidence type="ECO:0000256" key="1">
    <source>
        <dbReference type="ARBA" id="ARBA00022737"/>
    </source>
</evidence>